<keyword evidence="5" id="KW-1185">Reference proteome</keyword>
<name>A0AA88Y9J9_PINIB</name>
<dbReference type="GO" id="GO:0051015">
    <property type="term" value="F:actin filament binding"/>
    <property type="evidence" value="ECO:0007669"/>
    <property type="project" value="TreeGrafter"/>
</dbReference>
<evidence type="ECO:0000259" key="3">
    <source>
        <dbReference type="PROSITE" id="PS50021"/>
    </source>
</evidence>
<evidence type="ECO:0000313" key="5">
    <source>
        <dbReference type="Proteomes" id="UP001186944"/>
    </source>
</evidence>
<dbReference type="PROSITE" id="PS01052">
    <property type="entry name" value="CALPONIN_1"/>
    <property type="match status" value="1"/>
</dbReference>
<dbReference type="Proteomes" id="UP001186944">
    <property type="component" value="Unassembled WGS sequence"/>
</dbReference>
<accession>A0AA88Y9J9</accession>
<feature type="domain" description="Calponin-homology (CH)" evidence="3">
    <location>
        <begin position="69"/>
        <end position="178"/>
    </location>
</feature>
<reference evidence="4" key="1">
    <citation type="submission" date="2019-08" db="EMBL/GenBank/DDBJ databases">
        <title>The improved chromosome-level genome for the pearl oyster Pinctada fucata martensii using PacBio sequencing and Hi-C.</title>
        <authorList>
            <person name="Zheng Z."/>
        </authorList>
    </citation>
    <scope>NUCLEOTIDE SEQUENCE</scope>
    <source>
        <strain evidence="4">ZZ-2019</strain>
        <tissue evidence="4">Adductor muscle</tissue>
    </source>
</reference>
<dbReference type="InterPro" id="IPR001715">
    <property type="entry name" value="CH_dom"/>
</dbReference>
<dbReference type="EMBL" id="VSWD01000007">
    <property type="protein sequence ID" value="KAK3097179.1"/>
    <property type="molecule type" value="Genomic_DNA"/>
</dbReference>
<dbReference type="PANTHER" id="PTHR47385:SF22">
    <property type="entry name" value="GH21596P"/>
    <property type="match status" value="1"/>
</dbReference>
<gene>
    <name evidence="4" type="ORF">FSP39_007162</name>
</gene>
<dbReference type="CDD" id="cd21207">
    <property type="entry name" value="CH_dMP20-like"/>
    <property type="match status" value="1"/>
</dbReference>
<protein>
    <recommendedName>
        <fullName evidence="3">Calponin-homology (CH) domain-containing protein</fullName>
    </recommendedName>
</protein>
<comment type="caution">
    <text evidence="4">The sequence shown here is derived from an EMBL/GenBank/DDBJ whole genome shotgun (WGS) entry which is preliminary data.</text>
</comment>
<dbReference type="SMART" id="SM00033">
    <property type="entry name" value="CH"/>
    <property type="match status" value="1"/>
</dbReference>
<dbReference type="InterPro" id="IPR036872">
    <property type="entry name" value="CH_dom_sf"/>
</dbReference>
<evidence type="ECO:0000256" key="1">
    <source>
        <dbReference type="ARBA" id="ARBA00009631"/>
    </source>
</evidence>
<proteinExistence type="inferred from homology"/>
<feature type="compositionally biased region" description="Polar residues" evidence="2">
    <location>
        <begin position="25"/>
        <end position="34"/>
    </location>
</feature>
<sequence length="238" mass="26742">MTRIKHILSKKSVVLNLSEQIVNKGQHANQSHKQTAGDKTEQQHQDGQGTYNVTRKDTIKAGIQIYRDKELENQALEWIAENLKGTGNDTFDQKGAIEDILKDGIVLCNLMNKLMPGCIKKIDKKGGGFALMQNIERFQEAAKKYGVPVNEVFQTVDLWERKNIPQVTLCIHALGRVAQTRDDYTGPMLGPKMAEKQTRDFTEDQLREGRNVISLQYGSNKGASQAGINMGKQRMIND</sequence>
<feature type="region of interest" description="Disordered" evidence="2">
    <location>
        <begin position="25"/>
        <end position="53"/>
    </location>
</feature>
<dbReference type="GO" id="GO:0007015">
    <property type="term" value="P:actin filament organization"/>
    <property type="evidence" value="ECO:0007669"/>
    <property type="project" value="TreeGrafter"/>
</dbReference>
<feature type="compositionally biased region" description="Basic and acidic residues" evidence="2">
    <location>
        <begin position="35"/>
        <end position="44"/>
    </location>
</feature>
<evidence type="ECO:0000256" key="2">
    <source>
        <dbReference type="SAM" id="MobiDB-lite"/>
    </source>
</evidence>
<dbReference type="AlphaFoldDB" id="A0AA88Y9J9"/>
<dbReference type="Pfam" id="PF00307">
    <property type="entry name" value="CH"/>
    <property type="match status" value="1"/>
</dbReference>
<dbReference type="InterPro" id="IPR050606">
    <property type="entry name" value="Calponin-like"/>
</dbReference>
<evidence type="ECO:0000313" key="4">
    <source>
        <dbReference type="EMBL" id="KAK3097179.1"/>
    </source>
</evidence>
<dbReference type="Gene3D" id="1.10.418.10">
    <property type="entry name" value="Calponin-like domain"/>
    <property type="match status" value="1"/>
</dbReference>
<comment type="similarity">
    <text evidence="1">Belongs to the calponin family.</text>
</comment>
<dbReference type="PROSITE" id="PS50021">
    <property type="entry name" value="CH"/>
    <property type="match status" value="1"/>
</dbReference>
<dbReference type="PROSITE" id="PS51122">
    <property type="entry name" value="CALPONIN_2"/>
    <property type="match status" value="1"/>
</dbReference>
<dbReference type="GO" id="GO:0015629">
    <property type="term" value="C:actin cytoskeleton"/>
    <property type="evidence" value="ECO:0007669"/>
    <property type="project" value="TreeGrafter"/>
</dbReference>
<dbReference type="PANTHER" id="PTHR47385">
    <property type="entry name" value="CALPONIN"/>
    <property type="match status" value="1"/>
</dbReference>
<dbReference type="Pfam" id="PF00402">
    <property type="entry name" value="Calponin"/>
    <property type="match status" value="1"/>
</dbReference>
<dbReference type="InterPro" id="IPR000557">
    <property type="entry name" value="Calponin_repeat"/>
</dbReference>
<organism evidence="4 5">
    <name type="scientific">Pinctada imbricata</name>
    <name type="common">Atlantic pearl-oyster</name>
    <name type="synonym">Pinctada martensii</name>
    <dbReference type="NCBI Taxonomy" id="66713"/>
    <lineage>
        <taxon>Eukaryota</taxon>
        <taxon>Metazoa</taxon>
        <taxon>Spiralia</taxon>
        <taxon>Lophotrochozoa</taxon>
        <taxon>Mollusca</taxon>
        <taxon>Bivalvia</taxon>
        <taxon>Autobranchia</taxon>
        <taxon>Pteriomorphia</taxon>
        <taxon>Pterioida</taxon>
        <taxon>Pterioidea</taxon>
        <taxon>Pteriidae</taxon>
        <taxon>Pinctada</taxon>
    </lineage>
</organism>
<dbReference type="SUPFAM" id="SSF47576">
    <property type="entry name" value="Calponin-homology domain, CH-domain"/>
    <property type="match status" value="1"/>
</dbReference>